<feature type="transmembrane region" description="Helical" evidence="7">
    <location>
        <begin position="192"/>
        <end position="217"/>
    </location>
</feature>
<dbReference type="HOGENOM" id="CLU_055068_9_1_10"/>
<dbReference type="OrthoDB" id="9807874at2"/>
<keyword evidence="4" id="KW-0378">Hydrolase</keyword>
<evidence type="ECO:0000256" key="3">
    <source>
        <dbReference type="ARBA" id="ARBA00022692"/>
    </source>
</evidence>
<evidence type="ECO:0000256" key="5">
    <source>
        <dbReference type="ARBA" id="ARBA00022989"/>
    </source>
</evidence>
<dbReference type="PANTHER" id="PTHR43731">
    <property type="entry name" value="RHOMBOID PROTEASE"/>
    <property type="match status" value="1"/>
</dbReference>
<feature type="transmembrane region" description="Helical" evidence="7">
    <location>
        <begin position="151"/>
        <end position="171"/>
    </location>
</feature>
<dbReference type="SUPFAM" id="SSF144091">
    <property type="entry name" value="Rhomboid-like"/>
    <property type="match status" value="1"/>
</dbReference>
<feature type="domain" description="Peptidase S54 rhomboid" evidence="8">
    <location>
        <begin position="52"/>
        <end position="200"/>
    </location>
</feature>
<gene>
    <name evidence="9" type="ordered locus">SGRA_3238</name>
</gene>
<dbReference type="GO" id="GO:0016020">
    <property type="term" value="C:membrane"/>
    <property type="evidence" value="ECO:0007669"/>
    <property type="project" value="UniProtKB-SubCell"/>
</dbReference>
<dbReference type="eggNOG" id="COG0705">
    <property type="taxonomic scope" value="Bacteria"/>
</dbReference>
<feature type="transmembrane region" description="Helical" evidence="7">
    <location>
        <begin position="54"/>
        <end position="78"/>
    </location>
</feature>
<dbReference type="Gene3D" id="1.20.1540.10">
    <property type="entry name" value="Rhomboid-like"/>
    <property type="match status" value="1"/>
</dbReference>
<dbReference type="InterPro" id="IPR035952">
    <property type="entry name" value="Rhomboid-like_sf"/>
</dbReference>
<reference evidence="9 10" key="1">
    <citation type="journal article" date="2012" name="Stand. Genomic Sci.">
        <title>Complete genome sequencing and analysis of Saprospira grandis str. Lewin, a predatory marine bacterium.</title>
        <authorList>
            <person name="Saw J.H."/>
            <person name="Yuryev A."/>
            <person name="Kanbe M."/>
            <person name="Hou S."/>
            <person name="Young A.G."/>
            <person name="Aizawa S."/>
            <person name="Alam M."/>
        </authorList>
    </citation>
    <scope>NUCLEOTIDE SEQUENCE [LARGE SCALE GENOMIC DNA]</scope>
    <source>
        <strain evidence="9 10">Lewin</strain>
    </source>
</reference>
<evidence type="ECO:0000256" key="6">
    <source>
        <dbReference type="ARBA" id="ARBA00023136"/>
    </source>
</evidence>
<dbReference type="RefSeq" id="WP_015693561.1">
    <property type="nucleotide sequence ID" value="NC_016940.1"/>
</dbReference>
<feature type="transmembrane region" description="Helical" evidence="7">
    <location>
        <begin position="14"/>
        <end position="33"/>
    </location>
</feature>
<feature type="transmembrane region" description="Helical" evidence="7">
    <location>
        <begin position="98"/>
        <end position="117"/>
    </location>
</feature>
<evidence type="ECO:0000256" key="1">
    <source>
        <dbReference type="ARBA" id="ARBA00004141"/>
    </source>
</evidence>
<evidence type="ECO:0000256" key="2">
    <source>
        <dbReference type="ARBA" id="ARBA00009045"/>
    </source>
</evidence>
<keyword evidence="5 7" id="KW-1133">Transmembrane helix</keyword>
<sequence>MNTLLLFSNILTEMPVNLAILVITVIISLQAFQKREIYAQLIFNPAVIANRKEWYRFFSSGLIHADGMHLGLNMFVLYQFGGQVEQVFSLVFGNIWGHILYLLLYVSALAASSFYSFEKHKDNYGYNALGASGAVSAVLLAYVLFAPTSTLLLFLIIPTPAIVAALGYLAYSHYMSKNGNDNIGHDAHFWGAVWGIFFTLAFDFAWTGGAIAQNFYYELANWF</sequence>
<keyword evidence="10" id="KW-1185">Reference proteome</keyword>
<protein>
    <submittedName>
        <fullName evidence="9">Rhomboid family protein</fullName>
    </submittedName>
</protein>
<dbReference type="PANTHER" id="PTHR43731:SF14">
    <property type="entry name" value="PRESENILIN-ASSOCIATED RHOMBOID-LIKE PROTEIN, MITOCHONDRIAL"/>
    <property type="match status" value="1"/>
</dbReference>
<organism evidence="9 10">
    <name type="scientific">Saprospira grandis (strain Lewin)</name>
    <dbReference type="NCBI Taxonomy" id="984262"/>
    <lineage>
        <taxon>Bacteria</taxon>
        <taxon>Pseudomonadati</taxon>
        <taxon>Bacteroidota</taxon>
        <taxon>Saprospiria</taxon>
        <taxon>Saprospirales</taxon>
        <taxon>Saprospiraceae</taxon>
        <taxon>Saprospira</taxon>
    </lineage>
</organism>
<evidence type="ECO:0000313" key="10">
    <source>
        <dbReference type="Proteomes" id="UP000007519"/>
    </source>
</evidence>
<dbReference type="Pfam" id="PF01694">
    <property type="entry name" value="Rhomboid"/>
    <property type="match status" value="1"/>
</dbReference>
<dbReference type="AlphaFoldDB" id="H6KZV9"/>
<comment type="subcellular location">
    <subcellularLocation>
        <location evidence="1">Membrane</location>
        <topology evidence="1">Multi-pass membrane protein</topology>
    </subcellularLocation>
</comment>
<accession>H6KZV9</accession>
<dbReference type="InterPro" id="IPR050925">
    <property type="entry name" value="Rhomboid_protease_S54"/>
</dbReference>
<dbReference type="EMBL" id="CP002831">
    <property type="protein sequence ID" value="AFC25966.1"/>
    <property type="molecule type" value="Genomic_DNA"/>
</dbReference>
<dbReference type="MEROPS" id="S54.025"/>
<dbReference type="STRING" id="984262.SGRA_3238"/>
<evidence type="ECO:0000313" key="9">
    <source>
        <dbReference type="EMBL" id="AFC25966.1"/>
    </source>
</evidence>
<dbReference type="Proteomes" id="UP000007519">
    <property type="component" value="Chromosome"/>
</dbReference>
<dbReference type="InterPro" id="IPR022764">
    <property type="entry name" value="Peptidase_S54_rhomboid_dom"/>
</dbReference>
<keyword evidence="3 7" id="KW-0812">Transmembrane</keyword>
<name>H6KZV9_SAPGL</name>
<comment type="similarity">
    <text evidence="2">Belongs to the peptidase S54 family.</text>
</comment>
<dbReference type="KEGG" id="sgn:SGRA_3238"/>
<evidence type="ECO:0000259" key="8">
    <source>
        <dbReference type="Pfam" id="PF01694"/>
    </source>
</evidence>
<feature type="transmembrane region" description="Helical" evidence="7">
    <location>
        <begin position="124"/>
        <end position="145"/>
    </location>
</feature>
<evidence type="ECO:0000256" key="7">
    <source>
        <dbReference type="SAM" id="Phobius"/>
    </source>
</evidence>
<proteinExistence type="inferred from homology"/>
<dbReference type="GO" id="GO:0004252">
    <property type="term" value="F:serine-type endopeptidase activity"/>
    <property type="evidence" value="ECO:0007669"/>
    <property type="project" value="InterPro"/>
</dbReference>
<keyword evidence="6 7" id="KW-0472">Membrane</keyword>
<evidence type="ECO:0000256" key="4">
    <source>
        <dbReference type="ARBA" id="ARBA00022801"/>
    </source>
</evidence>